<accession>A0A504J7C2</accession>
<dbReference type="InterPro" id="IPR013515">
    <property type="entry name" value="Phytochrome_cen-reg"/>
</dbReference>
<dbReference type="Pfam" id="PF00360">
    <property type="entry name" value="PHY"/>
    <property type="match status" value="1"/>
</dbReference>
<dbReference type="InterPro" id="IPR003661">
    <property type="entry name" value="HisK_dim/P_dom"/>
</dbReference>
<evidence type="ECO:0000256" key="6">
    <source>
        <dbReference type="ARBA" id="ARBA00022606"/>
    </source>
</evidence>
<dbReference type="InterPro" id="IPR052162">
    <property type="entry name" value="Sensor_kinase/Photoreceptor"/>
</dbReference>
<dbReference type="PROSITE" id="PS50109">
    <property type="entry name" value="HIS_KIN"/>
    <property type="match status" value="1"/>
</dbReference>
<dbReference type="SUPFAM" id="SSF55785">
    <property type="entry name" value="PYP-like sensor domain (PAS domain)"/>
    <property type="match status" value="1"/>
</dbReference>
<organism evidence="13 14">
    <name type="scientific">Aquimarina algicola</name>
    <dbReference type="NCBI Taxonomy" id="2589995"/>
    <lineage>
        <taxon>Bacteria</taxon>
        <taxon>Pseudomonadati</taxon>
        <taxon>Bacteroidota</taxon>
        <taxon>Flavobacteriia</taxon>
        <taxon>Flavobacteriales</taxon>
        <taxon>Flavobacteriaceae</taxon>
        <taxon>Aquimarina</taxon>
    </lineage>
</organism>
<dbReference type="Proteomes" id="UP000315540">
    <property type="component" value="Unassembled WGS sequence"/>
</dbReference>
<dbReference type="InterPro" id="IPR003594">
    <property type="entry name" value="HATPase_dom"/>
</dbReference>
<dbReference type="FunFam" id="3.30.565.10:FF:000006">
    <property type="entry name" value="Sensor histidine kinase WalK"/>
    <property type="match status" value="1"/>
</dbReference>
<dbReference type="InterPro" id="IPR016132">
    <property type="entry name" value="Phyto_chromo_attachment"/>
</dbReference>
<evidence type="ECO:0000256" key="10">
    <source>
        <dbReference type="ARBA" id="ARBA00023170"/>
    </source>
</evidence>
<evidence type="ECO:0000259" key="11">
    <source>
        <dbReference type="PROSITE" id="PS50046"/>
    </source>
</evidence>
<evidence type="ECO:0000259" key="12">
    <source>
        <dbReference type="PROSITE" id="PS50109"/>
    </source>
</evidence>
<dbReference type="SMART" id="SM00387">
    <property type="entry name" value="HATPase_c"/>
    <property type="match status" value="1"/>
</dbReference>
<comment type="catalytic activity">
    <reaction evidence="1">
        <text>ATP + protein L-histidine = ADP + protein N-phospho-L-histidine.</text>
        <dbReference type="EC" id="2.7.13.3"/>
    </reaction>
</comment>
<dbReference type="InterPro" id="IPR043150">
    <property type="entry name" value="Phytochrome_PHY_sf"/>
</dbReference>
<dbReference type="Gene3D" id="1.10.287.130">
    <property type="match status" value="1"/>
</dbReference>
<dbReference type="GO" id="GO:0000155">
    <property type="term" value="F:phosphorelay sensor kinase activity"/>
    <property type="evidence" value="ECO:0007669"/>
    <property type="project" value="InterPro"/>
</dbReference>
<dbReference type="OrthoDB" id="9766459at2"/>
<dbReference type="InterPro" id="IPR036097">
    <property type="entry name" value="HisK_dim/P_sf"/>
</dbReference>
<dbReference type="Gene3D" id="3.30.450.40">
    <property type="match status" value="1"/>
</dbReference>
<keyword evidence="7" id="KW-0808">Transferase</keyword>
<dbReference type="Pfam" id="PF00512">
    <property type="entry name" value="HisKA"/>
    <property type="match status" value="1"/>
</dbReference>
<dbReference type="InterPro" id="IPR036890">
    <property type="entry name" value="HATPase_C_sf"/>
</dbReference>
<reference evidence="13 14" key="1">
    <citation type="submission" date="2019-06" db="EMBL/GenBank/DDBJ databases">
        <authorList>
            <person name="Meng X."/>
        </authorList>
    </citation>
    <scope>NUCLEOTIDE SEQUENCE [LARGE SCALE GENOMIC DNA]</scope>
    <source>
        <strain evidence="13 14">M625</strain>
    </source>
</reference>
<dbReference type="RefSeq" id="WP_140594840.1">
    <property type="nucleotide sequence ID" value="NZ_VFWZ01000005.1"/>
</dbReference>
<dbReference type="SUPFAM" id="SSF55781">
    <property type="entry name" value="GAF domain-like"/>
    <property type="match status" value="2"/>
</dbReference>
<dbReference type="GO" id="GO:0009881">
    <property type="term" value="F:photoreceptor activity"/>
    <property type="evidence" value="ECO:0007669"/>
    <property type="project" value="UniProtKB-KW"/>
</dbReference>
<dbReference type="Gene3D" id="3.30.450.20">
    <property type="entry name" value="PAS domain"/>
    <property type="match status" value="1"/>
</dbReference>
<evidence type="ECO:0000256" key="5">
    <source>
        <dbReference type="ARBA" id="ARBA00022553"/>
    </source>
</evidence>
<dbReference type="InterPro" id="IPR035965">
    <property type="entry name" value="PAS-like_dom_sf"/>
</dbReference>
<dbReference type="Pfam" id="PF02518">
    <property type="entry name" value="HATPase_c"/>
    <property type="match status" value="1"/>
</dbReference>
<dbReference type="PROSITE" id="PS50046">
    <property type="entry name" value="PHYTOCHROME_2"/>
    <property type="match status" value="1"/>
</dbReference>
<evidence type="ECO:0000256" key="2">
    <source>
        <dbReference type="ARBA" id="ARBA00006402"/>
    </source>
</evidence>
<keyword evidence="14" id="KW-1185">Reference proteome</keyword>
<dbReference type="AlphaFoldDB" id="A0A504J7C2"/>
<dbReference type="InterPro" id="IPR001294">
    <property type="entry name" value="Phytochrome"/>
</dbReference>
<sequence>MPVNEDNYKENYLSFSLTADNCGEEPIHRPIVIHNHGAILAWDKDNPNIPVFISDNITSVSPKFKVEEYFNLFSKDWMVKDMYHAFEEMEDPFSWNSIDPVPIHIEGKPWNIIRHIHGNTRFIELEPVYSEKNLLGRKLSSFHEIRMVTEPLQYIDNIPELFRVFTEKYRQVTGYDRVMIYRFDEDFHGSVEGESKKDEIESFFGLHYPATDIPPVARELFLKNRSRIIPDVNAKTSKVIFNPKVKKPMDYLDLTYTQLRGTSPIHIEYLQNMQVQATYTLALIIDNKLWGLIACHHYSPFFLNYETRKTGELIADNLCRRISEIQFAKEQKKRIRFRKKEEDFNKHLVSSWEVLLQLINNKIDLVDLLEVDGAAIITSSLGIYHQGLAPEKDTLLKIYGCFEKNPDLFENDVCITKDIRSLLENKINLKDLSEEIGGAAIIQLKELDNCMIVWFKKSERTIHEWAGDPRRPYEINYSKNGDIRLSPRKSFEKWKNEVNFKCSPWDIVSVEMIKRIKDIIIKRNRDWNPFQSEHYKRELEQITYTASHDLQEPLRTIDNYLMLIDEELEVKDSSFNEYLDKTRSSAKRMSKLIDQMLVYSKVGSSGRMRENTDINIVINQIKEDFNLKIDELKAVINCKELPIIYCDPIDIKKLFQNLISNSLKYSKANIPPLIEIYAEETSSGWMFSVTDNGIGIDKKNFEKVFSLFQRLHHQDDIPGTGIGLPTCRKIVESMNGRIWLTSEVGVGSTFWFTLKSEQLNHKLKNKKYV</sequence>
<dbReference type="PRINTS" id="PR01033">
    <property type="entry name" value="PHYTOCHROME"/>
</dbReference>
<proteinExistence type="inferred from homology"/>
<evidence type="ECO:0000256" key="7">
    <source>
        <dbReference type="ARBA" id="ARBA00022679"/>
    </source>
</evidence>
<dbReference type="SUPFAM" id="SSF47384">
    <property type="entry name" value="Homodimeric domain of signal transducing histidine kinase"/>
    <property type="match status" value="1"/>
</dbReference>
<dbReference type="PANTHER" id="PTHR43304">
    <property type="entry name" value="PHYTOCHROME-LIKE PROTEIN CPH1"/>
    <property type="match status" value="1"/>
</dbReference>
<dbReference type="Gene3D" id="3.30.450.270">
    <property type="match status" value="1"/>
</dbReference>
<evidence type="ECO:0000256" key="3">
    <source>
        <dbReference type="ARBA" id="ARBA00012438"/>
    </source>
</evidence>
<evidence type="ECO:0000256" key="1">
    <source>
        <dbReference type="ARBA" id="ARBA00000085"/>
    </source>
</evidence>
<keyword evidence="5" id="KW-0597">Phosphoprotein</keyword>
<feature type="domain" description="Histidine kinase" evidence="12">
    <location>
        <begin position="545"/>
        <end position="758"/>
    </location>
</feature>
<dbReference type="GO" id="GO:0006355">
    <property type="term" value="P:regulation of DNA-templated transcription"/>
    <property type="evidence" value="ECO:0007669"/>
    <property type="project" value="InterPro"/>
</dbReference>
<feature type="domain" description="Phytochrome chromophore attachment site" evidence="11">
    <location>
        <begin position="157"/>
        <end position="316"/>
    </location>
</feature>
<dbReference type="InterPro" id="IPR029016">
    <property type="entry name" value="GAF-like_dom_sf"/>
</dbReference>
<keyword evidence="8" id="KW-0418">Kinase</keyword>
<comment type="similarity">
    <text evidence="2">In the N-terminal section; belongs to the phytochrome family.</text>
</comment>
<dbReference type="Pfam" id="PF01590">
    <property type="entry name" value="GAF"/>
    <property type="match status" value="1"/>
</dbReference>
<dbReference type="PANTHER" id="PTHR43304:SF1">
    <property type="entry name" value="PAC DOMAIN-CONTAINING PROTEIN"/>
    <property type="match status" value="1"/>
</dbReference>
<gene>
    <name evidence="13" type="ORF">FHK87_16360</name>
</gene>
<dbReference type="CDD" id="cd00082">
    <property type="entry name" value="HisKA"/>
    <property type="match status" value="1"/>
</dbReference>
<dbReference type="SMART" id="SM00065">
    <property type="entry name" value="GAF"/>
    <property type="match status" value="1"/>
</dbReference>
<dbReference type="EMBL" id="VFWZ01000005">
    <property type="protein sequence ID" value="TPN84505.1"/>
    <property type="molecule type" value="Genomic_DNA"/>
</dbReference>
<dbReference type="SMART" id="SM00388">
    <property type="entry name" value="HisKA"/>
    <property type="match status" value="1"/>
</dbReference>
<dbReference type="SUPFAM" id="SSF55874">
    <property type="entry name" value="ATPase domain of HSP90 chaperone/DNA topoisomerase II/histidine kinase"/>
    <property type="match status" value="1"/>
</dbReference>
<dbReference type="InterPro" id="IPR003018">
    <property type="entry name" value="GAF"/>
</dbReference>
<keyword evidence="6" id="KW-0716">Sensory transduction</keyword>
<evidence type="ECO:0000313" key="13">
    <source>
        <dbReference type="EMBL" id="TPN84505.1"/>
    </source>
</evidence>
<evidence type="ECO:0000256" key="9">
    <source>
        <dbReference type="ARBA" id="ARBA00022991"/>
    </source>
</evidence>
<comment type="caution">
    <text evidence="13">The sequence shown here is derived from an EMBL/GenBank/DDBJ whole genome shotgun (WGS) entry which is preliminary data.</text>
</comment>
<dbReference type="Gene3D" id="3.30.565.10">
    <property type="entry name" value="Histidine kinase-like ATPase, C-terminal domain"/>
    <property type="match status" value="1"/>
</dbReference>
<dbReference type="GO" id="GO:0009584">
    <property type="term" value="P:detection of visible light"/>
    <property type="evidence" value="ECO:0007669"/>
    <property type="project" value="InterPro"/>
</dbReference>
<dbReference type="InterPro" id="IPR005467">
    <property type="entry name" value="His_kinase_dom"/>
</dbReference>
<keyword evidence="10" id="KW-0675">Receptor</keyword>
<evidence type="ECO:0000256" key="4">
    <source>
        <dbReference type="ARBA" id="ARBA00022543"/>
    </source>
</evidence>
<protein>
    <recommendedName>
        <fullName evidence="3">histidine kinase</fullName>
        <ecNumber evidence="3">2.7.13.3</ecNumber>
    </recommendedName>
</protein>
<evidence type="ECO:0000313" key="14">
    <source>
        <dbReference type="Proteomes" id="UP000315540"/>
    </source>
</evidence>
<keyword evidence="9" id="KW-0157">Chromophore</keyword>
<name>A0A504J7C2_9FLAO</name>
<keyword evidence="4" id="KW-0600">Photoreceptor protein</keyword>
<dbReference type="EC" id="2.7.13.3" evidence="3"/>
<evidence type="ECO:0000256" key="8">
    <source>
        <dbReference type="ARBA" id="ARBA00022777"/>
    </source>
</evidence>